<keyword evidence="3" id="KW-1185">Reference proteome</keyword>
<reference evidence="2" key="1">
    <citation type="submission" date="2021-04" db="EMBL/GenBank/DDBJ databases">
        <title>Luteolibacter sp. 32A isolated from the skin of an Anderson's salamander (Ambystoma andersonii).</title>
        <authorList>
            <person name="Spergser J."/>
            <person name="Busse H.-J."/>
        </authorList>
    </citation>
    <scope>NUCLEOTIDE SEQUENCE</scope>
    <source>
        <strain evidence="2">32A</strain>
    </source>
</reference>
<dbReference type="KEGG" id="lamb:KBB96_12565"/>
<dbReference type="Proteomes" id="UP000676169">
    <property type="component" value="Chromosome"/>
</dbReference>
<protein>
    <submittedName>
        <fullName evidence="2">TIGR03790 family protein</fullName>
    </submittedName>
</protein>
<dbReference type="RefSeq" id="WP_211629793.1">
    <property type="nucleotide sequence ID" value="NZ_CP073100.1"/>
</dbReference>
<dbReference type="EMBL" id="CP073100">
    <property type="protein sequence ID" value="QUE49704.1"/>
    <property type="molecule type" value="Genomic_DNA"/>
</dbReference>
<dbReference type="InterPro" id="IPR022265">
    <property type="entry name" value="CHP03790"/>
</dbReference>
<evidence type="ECO:0000313" key="3">
    <source>
        <dbReference type="Proteomes" id="UP000676169"/>
    </source>
</evidence>
<organism evidence="2 3">
    <name type="scientific">Luteolibacter ambystomatis</name>
    <dbReference type="NCBI Taxonomy" id="2824561"/>
    <lineage>
        <taxon>Bacteria</taxon>
        <taxon>Pseudomonadati</taxon>
        <taxon>Verrucomicrobiota</taxon>
        <taxon>Verrucomicrobiia</taxon>
        <taxon>Verrucomicrobiales</taxon>
        <taxon>Verrucomicrobiaceae</taxon>
        <taxon>Luteolibacter</taxon>
    </lineage>
</organism>
<keyword evidence="1" id="KW-0732">Signal</keyword>
<sequence>MRLFLFLILTTGITLAATPDPASVVVLYNKAIPESAKLAETYRAARSIPAENLVGLDLPKSDDISREDYDKGLVKPLRGIFDSKGWWKLGKNQENLTLPVQNQIRFIAVMRGVPLRIRNTSATPPPIDLQKPFEGRNEAAVDSELAAFGIQGLPTLGVVNNAYFKSEKPFAEAGMPFLVLVARIDAAKWETCERMIKDAVATEKTGLWGRAYVDIANKIPEGDQWLEGVAKANLSTGIPTVVDRFNDTLPTNYPMTDASLYYGWYEWNVNGPFLNPRFQFRPGAVAMHLHSFSAEQIRDPNKNWSAALLERGACCTIGNTYEPYLGITHYFDILHKRLLDGSTFAEAAYAAMPALSWQGVVFGDPLYRPFIHLDGSGEKQPGDNDYRALRMASLQWDSKPAELHDQLAKAVERTHSGVLAEALGLRYRAISLNDDAKKWFGVARENYTNTADKLRQEFNIISIDRAVGHKDLAIRELRDARTIYAAIPESQALTGWLNILDPPPPPPADPTKVPKIK</sequence>
<gene>
    <name evidence="2" type="ORF">KBB96_12565</name>
</gene>
<feature type="chain" id="PRO_5037173784" evidence="1">
    <location>
        <begin position="17"/>
        <end position="517"/>
    </location>
</feature>
<dbReference type="AlphaFoldDB" id="A0A975G5Y6"/>
<dbReference type="NCBIfam" id="TIGR03790">
    <property type="entry name" value="TIGR03790 family protein"/>
    <property type="match status" value="1"/>
</dbReference>
<name>A0A975G5Y6_9BACT</name>
<evidence type="ECO:0000256" key="1">
    <source>
        <dbReference type="SAM" id="SignalP"/>
    </source>
</evidence>
<evidence type="ECO:0000313" key="2">
    <source>
        <dbReference type="EMBL" id="QUE49704.1"/>
    </source>
</evidence>
<accession>A0A975G5Y6</accession>
<feature type="signal peptide" evidence="1">
    <location>
        <begin position="1"/>
        <end position="16"/>
    </location>
</feature>
<proteinExistence type="predicted"/>